<dbReference type="AlphaFoldDB" id="B8IAD5"/>
<dbReference type="HOGENOM" id="CLU_3027108_0_0_5"/>
<dbReference type="EMBL" id="CP001349">
    <property type="protein sequence ID" value="ACL59198.1"/>
    <property type="molecule type" value="Genomic_DNA"/>
</dbReference>
<evidence type="ECO:0000313" key="2">
    <source>
        <dbReference type="Proteomes" id="UP000008207"/>
    </source>
</evidence>
<reference evidence="1 2" key="1">
    <citation type="submission" date="2009-01" db="EMBL/GenBank/DDBJ databases">
        <title>Complete sequence of chromosome of Methylobacterium nodulans ORS 2060.</title>
        <authorList>
            <consortium name="US DOE Joint Genome Institute"/>
            <person name="Lucas S."/>
            <person name="Copeland A."/>
            <person name="Lapidus A."/>
            <person name="Glavina del Rio T."/>
            <person name="Dalin E."/>
            <person name="Tice H."/>
            <person name="Bruce D."/>
            <person name="Goodwin L."/>
            <person name="Pitluck S."/>
            <person name="Sims D."/>
            <person name="Brettin T."/>
            <person name="Detter J.C."/>
            <person name="Han C."/>
            <person name="Larimer F."/>
            <person name="Land M."/>
            <person name="Hauser L."/>
            <person name="Kyrpides N."/>
            <person name="Ivanova N."/>
            <person name="Marx C.J."/>
            <person name="Richardson P."/>
        </authorList>
    </citation>
    <scope>NUCLEOTIDE SEQUENCE [LARGE SCALE GENOMIC DNA]</scope>
    <source>
        <strain evidence="2">LMG 21967 / CNCM I-2342 / ORS 2060</strain>
    </source>
</reference>
<organism evidence="1 2">
    <name type="scientific">Methylobacterium nodulans (strain LMG 21967 / CNCM I-2342 / ORS 2060)</name>
    <dbReference type="NCBI Taxonomy" id="460265"/>
    <lineage>
        <taxon>Bacteria</taxon>
        <taxon>Pseudomonadati</taxon>
        <taxon>Pseudomonadota</taxon>
        <taxon>Alphaproteobacteria</taxon>
        <taxon>Hyphomicrobiales</taxon>
        <taxon>Methylobacteriaceae</taxon>
        <taxon>Methylobacterium</taxon>
    </lineage>
</organism>
<protein>
    <submittedName>
        <fullName evidence="1">Uncharacterized protein</fullName>
    </submittedName>
</protein>
<keyword evidence="2" id="KW-1185">Reference proteome</keyword>
<dbReference type="Proteomes" id="UP000008207">
    <property type="component" value="Chromosome"/>
</dbReference>
<accession>B8IAD5</accession>
<proteinExistence type="predicted"/>
<sequence>MRYQISDAQTGILLWEGDAQGEEEAFEEMAHEAGFQRFSAFKDVAGNTEFLIRRV</sequence>
<dbReference type="KEGG" id="mno:Mnod_4322"/>
<name>B8IAD5_METNO</name>
<evidence type="ECO:0000313" key="1">
    <source>
        <dbReference type="EMBL" id="ACL59198.1"/>
    </source>
</evidence>
<gene>
    <name evidence="1" type="ordered locus">Mnod_4322</name>
</gene>
<dbReference type="RefSeq" id="WP_015930839.1">
    <property type="nucleotide sequence ID" value="NC_011894.1"/>
</dbReference>